<keyword evidence="3" id="KW-0812">Transmembrane</keyword>
<evidence type="ECO:0008006" key="5">
    <source>
        <dbReference type="Google" id="ProtNLM"/>
    </source>
</evidence>
<evidence type="ECO:0000256" key="3">
    <source>
        <dbReference type="SAM" id="Phobius"/>
    </source>
</evidence>
<feature type="region of interest" description="Disordered" evidence="2">
    <location>
        <begin position="1"/>
        <end position="100"/>
    </location>
</feature>
<keyword evidence="3" id="KW-1133">Transmembrane helix</keyword>
<evidence type="ECO:0000256" key="2">
    <source>
        <dbReference type="SAM" id="MobiDB-lite"/>
    </source>
</evidence>
<reference evidence="4" key="1">
    <citation type="journal article" date="2007" name="PLoS ONE">
        <title>The first genome sequence of an elite grapevine cultivar (Pinot noir Vitis vinifera L.): coping with a highly heterozygous genome.</title>
        <authorList>
            <person name="Velasco R."/>
            <person name="Zharkikh A."/>
            <person name="Troggio M."/>
            <person name="Cartwright D.A."/>
            <person name="Cestaro A."/>
            <person name="Pruss D."/>
            <person name="Pindo M."/>
            <person name="FitzGerald L.M."/>
            <person name="Vezzulli S."/>
            <person name="Reid J."/>
            <person name="Malacarne G."/>
            <person name="Iliev D."/>
            <person name="Coppola G."/>
            <person name="Wardell B."/>
            <person name="Micheletti D."/>
            <person name="Macalma T."/>
            <person name="Facci M."/>
            <person name="Mitchell J.T."/>
            <person name="Perazzolli M."/>
            <person name="Eldredge G."/>
            <person name="Gatto P."/>
            <person name="Oyzerski R."/>
            <person name="Moretto M."/>
            <person name="Gutin N."/>
            <person name="Stefanini M."/>
            <person name="Chen Y."/>
            <person name="Segala C."/>
            <person name="Davenport C."/>
            <person name="Dematte L."/>
            <person name="Mraz A."/>
            <person name="Battilana J."/>
            <person name="Stormo K."/>
            <person name="Costa F."/>
            <person name="Tao Q."/>
            <person name="Si-Ammour A."/>
            <person name="Harkins T."/>
            <person name="Lackey A."/>
            <person name="Perbost C."/>
            <person name="Taillon B."/>
            <person name="Stella A."/>
            <person name="Solovyev V."/>
            <person name="Fawcett J.A."/>
            <person name="Sterck L."/>
            <person name="Vandepoele K."/>
            <person name="Grando S.M."/>
            <person name="Toppo S."/>
            <person name="Moser C."/>
            <person name="Lanchbury J."/>
            <person name="Bogden R."/>
            <person name="Skolnick M."/>
            <person name="Sgaramella V."/>
            <person name="Bhatnagar S.K."/>
            <person name="Fontana P."/>
            <person name="Gutin A."/>
            <person name="Van de Peer Y."/>
            <person name="Salamini F."/>
            <person name="Viola R."/>
        </authorList>
    </citation>
    <scope>NUCLEOTIDE SEQUENCE</scope>
</reference>
<name>A5BCH2_VITVI</name>
<keyword evidence="3" id="KW-0472">Membrane</keyword>
<feature type="compositionally biased region" description="Polar residues" evidence="2">
    <location>
        <begin position="14"/>
        <end position="26"/>
    </location>
</feature>
<feature type="transmembrane region" description="Helical" evidence="3">
    <location>
        <begin position="420"/>
        <end position="438"/>
    </location>
</feature>
<feature type="region of interest" description="Disordered" evidence="2">
    <location>
        <begin position="138"/>
        <end position="227"/>
    </location>
</feature>
<feature type="compositionally biased region" description="Acidic residues" evidence="2">
    <location>
        <begin position="69"/>
        <end position="81"/>
    </location>
</feature>
<feature type="compositionally biased region" description="Basic and acidic residues" evidence="2">
    <location>
        <begin position="1"/>
        <end position="13"/>
    </location>
</feature>
<feature type="compositionally biased region" description="Low complexity" evidence="2">
    <location>
        <begin position="87"/>
        <end position="100"/>
    </location>
</feature>
<accession>A5BCH2</accession>
<dbReference type="AlphaFoldDB" id="A5BCH2"/>
<gene>
    <name evidence="4" type="ORF">VITISV_028930</name>
</gene>
<evidence type="ECO:0000313" key="4">
    <source>
        <dbReference type="EMBL" id="CAN72223.1"/>
    </source>
</evidence>
<sequence>MDRMRPVYVREKSNASTAAGVTSSPLMSPLNRHSRSGSIGVSNLKKTQNNATKAAAQRLAQVMAHQPPDDEDDDDDDEELSFDFAPVGAAGSTGRTAGRTVVRSHSPMAFRTSQEQPPSAFSASGSQLSLSVNTFEHPSLARSTTNDRSSQSINSNEQPPSTHSAIAGRSSQSSNAIEQLPSSHSAATGRSSQSSNAIEQPSSGHSAGAGRSSQSSNTIEQPPSARSLVAGQSSHFTNVIEQPPSARSTTVGRPHLGVKTVPMVPSAVPILLRPPNSAIQAEAPVDNRRDKRSSLDMGNLNFREASNHSSASALQDEVRPFLKRLSFDLQRRDVKKQRRELGNLKNRKEAALQQREAALKVAAQTHGGRNEEIVALRMEAESARDEAISTLEQLHEAESEIKALRTMNQRMMLTQEEMLLFLRGAGLLVIGVYVFNMVK</sequence>
<keyword evidence="1" id="KW-0175">Coiled coil</keyword>
<dbReference type="ExpressionAtlas" id="A5BCH2">
    <property type="expression patterns" value="baseline and differential"/>
</dbReference>
<dbReference type="PANTHER" id="PTHR31762:SF10">
    <property type="entry name" value="FAS-BINDING FACTOR-LIKE PROTEIN"/>
    <property type="match status" value="1"/>
</dbReference>
<feature type="compositionally biased region" description="Polar residues" evidence="2">
    <location>
        <begin position="138"/>
        <end position="201"/>
    </location>
</feature>
<proteinExistence type="predicted"/>
<dbReference type="EMBL" id="AM454542">
    <property type="protein sequence ID" value="CAN72223.1"/>
    <property type="molecule type" value="Genomic_DNA"/>
</dbReference>
<feature type="compositionally biased region" description="Low complexity" evidence="2">
    <location>
        <begin position="45"/>
        <end position="57"/>
    </location>
</feature>
<feature type="compositionally biased region" description="Low complexity" evidence="2">
    <location>
        <begin position="202"/>
        <end position="216"/>
    </location>
</feature>
<dbReference type="GO" id="GO:0000911">
    <property type="term" value="P:cytokinesis by cell plate formation"/>
    <property type="evidence" value="ECO:0007669"/>
    <property type="project" value="InterPro"/>
</dbReference>
<organism evidence="4">
    <name type="scientific">Vitis vinifera</name>
    <name type="common">Grape</name>
    <dbReference type="NCBI Taxonomy" id="29760"/>
    <lineage>
        <taxon>Eukaryota</taxon>
        <taxon>Viridiplantae</taxon>
        <taxon>Streptophyta</taxon>
        <taxon>Embryophyta</taxon>
        <taxon>Tracheophyta</taxon>
        <taxon>Spermatophyta</taxon>
        <taxon>Magnoliopsida</taxon>
        <taxon>eudicotyledons</taxon>
        <taxon>Gunneridae</taxon>
        <taxon>Pentapetalae</taxon>
        <taxon>rosids</taxon>
        <taxon>Vitales</taxon>
        <taxon>Vitaceae</taxon>
        <taxon>Viteae</taxon>
        <taxon>Vitis</taxon>
    </lineage>
</organism>
<dbReference type="InterPro" id="IPR040321">
    <property type="entry name" value="SCD2-like"/>
</dbReference>
<dbReference type="PANTHER" id="PTHR31762">
    <property type="entry name" value="FAS-BINDING FACTOR-LIKE PROTEIN"/>
    <property type="match status" value="1"/>
</dbReference>
<feature type="coiled-coil region" evidence="1">
    <location>
        <begin position="327"/>
        <end position="414"/>
    </location>
</feature>
<protein>
    <recommendedName>
        <fullName evidence="5">Coiled-coil domain-containing protein SCD2</fullName>
    </recommendedName>
</protein>
<evidence type="ECO:0000256" key="1">
    <source>
        <dbReference type="SAM" id="Coils"/>
    </source>
</evidence>